<dbReference type="SMART" id="SM00854">
    <property type="entry name" value="PGA_cap"/>
    <property type="match status" value="1"/>
</dbReference>
<proteinExistence type="inferred from homology"/>
<dbReference type="InterPro" id="IPR019079">
    <property type="entry name" value="Capsule_synth_CapA"/>
</dbReference>
<name>A0A1A9A4C2_9ACTN</name>
<dbReference type="EMBL" id="LT594323">
    <property type="protein sequence ID" value="SBT50947.1"/>
    <property type="molecule type" value="Genomic_DNA"/>
</dbReference>
<comment type="similarity">
    <text evidence="1">Belongs to the CapA family.</text>
</comment>
<dbReference type="InterPro" id="IPR052169">
    <property type="entry name" value="CW_Biosynth-Accessory"/>
</dbReference>
<evidence type="ECO:0000313" key="4">
    <source>
        <dbReference type="EMBL" id="SBT50947.1"/>
    </source>
</evidence>
<dbReference type="Gene3D" id="3.60.21.10">
    <property type="match status" value="1"/>
</dbReference>
<dbReference type="PANTHER" id="PTHR33393:SF13">
    <property type="entry name" value="PGA BIOSYNTHESIS PROTEIN CAPA"/>
    <property type="match status" value="1"/>
</dbReference>
<dbReference type="Proteomes" id="UP000199385">
    <property type="component" value="Chromosome I"/>
</dbReference>
<feature type="domain" description="Capsule synthesis protein CapA" evidence="3">
    <location>
        <begin position="58"/>
        <end position="307"/>
    </location>
</feature>
<dbReference type="PANTHER" id="PTHR33393">
    <property type="entry name" value="POLYGLUTAMINE SYNTHESIS ACCESSORY PROTEIN RV0574C-RELATED"/>
    <property type="match status" value="1"/>
</dbReference>
<dbReference type="Pfam" id="PF09587">
    <property type="entry name" value="PGA_cap"/>
    <property type="match status" value="1"/>
</dbReference>
<dbReference type="AlphaFoldDB" id="A0A1A9A4C2"/>
<evidence type="ECO:0000256" key="2">
    <source>
        <dbReference type="SAM" id="MobiDB-lite"/>
    </source>
</evidence>
<organism evidence="4 5">
    <name type="scientific">Micromonospora auratinigra</name>
    <dbReference type="NCBI Taxonomy" id="261654"/>
    <lineage>
        <taxon>Bacteria</taxon>
        <taxon>Bacillati</taxon>
        <taxon>Actinomycetota</taxon>
        <taxon>Actinomycetes</taxon>
        <taxon>Micromonosporales</taxon>
        <taxon>Micromonosporaceae</taxon>
        <taxon>Micromonospora</taxon>
    </lineage>
</organism>
<dbReference type="InterPro" id="IPR029052">
    <property type="entry name" value="Metallo-depent_PP-like"/>
</dbReference>
<keyword evidence="5" id="KW-1185">Reference proteome</keyword>
<feature type="compositionally biased region" description="Low complexity" evidence="2">
    <location>
        <begin position="394"/>
        <end position="408"/>
    </location>
</feature>
<dbReference type="CDD" id="cd07381">
    <property type="entry name" value="MPP_CapA"/>
    <property type="match status" value="1"/>
</dbReference>
<gene>
    <name evidence="4" type="ORF">GA0070611_4960</name>
</gene>
<dbReference type="SUPFAM" id="SSF56300">
    <property type="entry name" value="Metallo-dependent phosphatases"/>
    <property type="match status" value="1"/>
</dbReference>
<evidence type="ECO:0000313" key="5">
    <source>
        <dbReference type="Proteomes" id="UP000199385"/>
    </source>
</evidence>
<protein>
    <submittedName>
        <fullName evidence="4">Poly-gamma-glutamate synthesis protein (Capsule biosynthesis protein)</fullName>
    </submittedName>
</protein>
<feature type="region of interest" description="Disordered" evidence="2">
    <location>
        <begin position="394"/>
        <end position="419"/>
    </location>
</feature>
<evidence type="ECO:0000259" key="3">
    <source>
        <dbReference type="SMART" id="SM00854"/>
    </source>
</evidence>
<evidence type="ECO:0000256" key="1">
    <source>
        <dbReference type="ARBA" id="ARBA00005662"/>
    </source>
</evidence>
<sequence>MLVLVLVAGGLTWFFGTRDDDRTTAAVARAGAPLATGSVPTPTDPKPRRDASGRRLFTVLGAGDILIHPELTSQARRDAERGGHPGDLDYNPLFQQVRPTVSEADLAICHLETPLAPPNGPFIGFPKFSVPPQIVDAIRGTGFDACSTSSNHTIDQGEQGVRRTLDALDAAKIRHTGSARTQREALTPAIYVKNGVKVGHLAYALHFNGLKRPAGKEWMANLIEPRKILAAAARLRAAGAEIVVLSLHWGTEYVNQPDADQEKWVRPLITSPDIDLILGHHAHVVQPVQKFGADWVAFGMGNQVARHAEPIFANREGALTRFTFTEVAPKKWRITLAEAIPVWMDLNPDARLVDLPVALADRATPPGRRVIYQAALDRIRGHLLAKGGGEAGLKVLGPPPAADDLPGAETESVPSTRDG</sequence>
<accession>A0A1A9A4C2</accession>
<feature type="region of interest" description="Disordered" evidence="2">
    <location>
        <begin position="31"/>
        <end position="51"/>
    </location>
</feature>
<dbReference type="STRING" id="261654.GA0070611_4960"/>
<dbReference type="PATRIC" id="fig|261654.4.peg.5029"/>
<reference evidence="5" key="1">
    <citation type="submission" date="2016-06" db="EMBL/GenBank/DDBJ databases">
        <authorList>
            <person name="Varghese N."/>
            <person name="Submissions Spin"/>
        </authorList>
    </citation>
    <scope>NUCLEOTIDE SEQUENCE [LARGE SCALE GENOMIC DNA]</scope>
    <source>
        <strain evidence="5">DSM 44815</strain>
    </source>
</reference>